<evidence type="ECO:0000256" key="2">
    <source>
        <dbReference type="ARBA" id="ARBA00023163"/>
    </source>
</evidence>
<keyword evidence="1 3" id="KW-0238">DNA-binding</keyword>
<dbReference type="InterPro" id="IPR036910">
    <property type="entry name" value="HMG_box_dom_sf"/>
</dbReference>
<dbReference type="GO" id="GO:0005634">
    <property type="term" value="C:nucleus"/>
    <property type="evidence" value="ECO:0007669"/>
    <property type="project" value="UniProtKB-UniRule"/>
</dbReference>
<dbReference type="SMART" id="SM00398">
    <property type="entry name" value="HMG"/>
    <property type="match status" value="1"/>
</dbReference>
<feature type="region of interest" description="Disordered" evidence="4">
    <location>
        <begin position="65"/>
        <end position="133"/>
    </location>
</feature>
<dbReference type="InterPro" id="IPR050140">
    <property type="entry name" value="SRY-related_HMG-box_TF-like"/>
</dbReference>
<dbReference type="CDD" id="cd01389">
    <property type="entry name" value="HMG-box_ROX1-like"/>
    <property type="match status" value="1"/>
</dbReference>
<feature type="DNA-binding region" description="HMG box" evidence="3">
    <location>
        <begin position="8"/>
        <end position="78"/>
    </location>
</feature>
<dbReference type="GO" id="GO:0000978">
    <property type="term" value="F:RNA polymerase II cis-regulatory region sequence-specific DNA binding"/>
    <property type="evidence" value="ECO:0007669"/>
    <property type="project" value="TreeGrafter"/>
</dbReference>
<gene>
    <name evidence="6" type="ORF">LshimejAT787_1301060</name>
</gene>
<dbReference type="GO" id="GO:0030154">
    <property type="term" value="P:cell differentiation"/>
    <property type="evidence" value="ECO:0007669"/>
    <property type="project" value="TreeGrafter"/>
</dbReference>
<keyword evidence="7" id="KW-1185">Reference proteome</keyword>
<keyword evidence="3" id="KW-0539">Nucleus</keyword>
<feature type="compositionally biased region" description="Basic and acidic residues" evidence="4">
    <location>
        <begin position="83"/>
        <end position="95"/>
    </location>
</feature>
<evidence type="ECO:0000313" key="6">
    <source>
        <dbReference type="EMBL" id="GLB43205.1"/>
    </source>
</evidence>
<feature type="domain" description="HMG box" evidence="5">
    <location>
        <begin position="8"/>
        <end position="78"/>
    </location>
</feature>
<evidence type="ECO:0000256" key="1">
    <source>
        <dbReference type="ARBA" id="ARBA00023125"/>
    </source>
</evidence>
<feature type="region of interest" description="Disordered" evidence="4">
    <location>
        <begin position="1"/>
        <end position="38"/>
    </location>
</feature>
<dbReference type="PANTHER" id="PTHR10270">
    <property type="entry name" value="SOX TRANSCRIPTION FACTOR"/>
    <property type="match status" value="1"/>
</dbReference>
<dbReference type="Pfam" id="PF00505">
    <property type="entry name" value="HMG_box"/>
    <property type="match status" value="1"/>
</dbReference>
<evidence type="ECO:0000313" key="7">
    <source>
        <dbReference type="Proteomes" id="UP001063166"/>
    </source>
</evidence>
<keyword evidence="2" id="KW-0804">Transcription</keyword>
<evidence type="ECO:0000256" key="3">
    <source>
        <dbReference type="PROSITE-ProRule" id="PRU00267"/>
    </source>
</evidence>
<dbReference type="AlphaFoldDB" id="A0A9P3PWB7"/>
<name>A0A9P3PWB7_LYOSH</name>
<accession>A0A9P3PWB7</accession>
<dbReference type="EMBL" id="BRPK01000013">
    <property type="protein sequence ID" value="GLB43205.1"/>
    <property type="molecule type" value="Genomic_DNA"/>
</dbReference>
<evidence type="ECO:0000256" key="4">
    <source>
        <dbReference type="SAM" id="MobiDB-lite"/>
    </source>
</evidence>
<sequence length="242" mass="27386">MPPRAEKIPRPPNSFMLYRSDMGPRLPPPPPGTTRPQAEVSRLVAKLWHNEAPEVRREYMRRAAEKKKEHEAMYPDYTYKPRSKAEKEMEREARAAKKAQKAAARGGRMPSRDDASMLPPFYPPAPHASTSTSALQYAETESYCVTNETQRYVDPATGDVTGECPELGYYAFEQALQDVFGNPDFEIDYYTSQAPYAPPTLELETLRSWDSYYPSPDGFLASHASFNDTYDQHDGSGGRRGF</sequence>
<dbReference type="InterPro" id="IPR009071">
    <property type="entry name" value="HMG_box_dom"/>
</dbReference>
<comment type="caution">
    <text evidence="6">The sequence shown here is derived from an EMBL/GenBank/DDBJ whole genome shotgun (WGS) entry which is preliminary data.</text>
</comment>
<dbReference type="PANTHER" id="PTHR10270:SF161">
    <property type="entry name" value="SEX-DETERMINING REGION Y PROTEIN"/>
    <property type="match status" value="1"/>
</dbReference>
<proteinExistence type="predicted"/>
<dbReference type="GO" id="GO:0001228">
    <property type="term" value="F:DNA-binding transcription activator activity, RNA polymerase II-specific"/>
    <property type="evidence" value="ECO:0007669"/>
    <property type="project" value="TreeGrafter"/>
</dbReference>
<dbReference type="PROSITE" id="PS50118">
    <property type="entry name" value="HMG_BOX_2"/>
    <property type="match status" value="1"/>
</dbReference>
<protein>
    <submittedName>
        <fullName evidence="6">High mobility group</fullName>
    </submittedName>
</protein>
<reference evidence="6" key="1">
    <citation type="submission" date="2022-07" db="EMBL/GenBank/DDBJ databases">
        <title>The genome of Lyophyllum shimeji provides insight into the initial evolution of ectomycorrhizal fungal genome.</title>
        <authorList>
            <person name="Kobayashi Y."/>
            <person name="Shibata T."/>
            <person name="Hirakawa H."/>
            <person name="Shigenobu S."/>
            <person name="Nishiyama T."/>
            <person name="Yamada A."/>
            <person name="Hasebe M."/>
            <person name="Kawaguchi M."/>
        </authorList>
    </citation>
    <scope>NUCLEOTIDE SEQUENCE</scope>
    <source>
        <strain evidence="6">AT787</strain>
    </source>
</reference>
<evidence type="ECO:0000259" key="5">
    <source>
        <dbReference type="PROSITE" id="PS50118"/>
    </source>
</evidence>
<dbReference type="Gene3D" id="1.10.30.10">
    <property type="entry name" value="High mobility group box domain"/>
    <property type="match status" value="1"/>
</dbReference>
<organism evidence="6 7">
    <name type="scientific">Lyophyllum shimeji</name>
    <name type="common">Hon-shimeji</name>
    <name type="synonym">Tricholoma shimeji</name>
    <dbReference type="NCBI Taxonomy" id="47721"/>
    <lineage>
        <taxon>Eukaryota</taxon>
        <taxon>Fungi</taxon>
        <taxon>Dikarya</taxon>
        <taxon>Basidiomycota</taxon>
        <taxon>Agaricomycotina</taxon>
        <taxon>Agaricomycetes</taxon>
        <taxon>Agaricomycetidae</taxon>
        <taxon>Agaricales</taxon>
        <taxon>Tricholomatineae</taxon>
        <taxon>Lyophyllaceae</taxon>
        <taxon>Lyophyllum</taxon>
    </lineage>
</organism>
<dbReference type="SUPFAM" id="SSF47095">
    <property type="entry name" value="HMG-box"/>
    <property type="match status" value="1"/>
</dbReference>
<dbReference type="Proteomes" id="UP001063166">
    <property type="component" value="Unassembled WGS sequence"/>
</dbReference>
<dbReference type="OrthoDB" id="6247875at2759"/>